<keyword evidence="3" id="KW-1185">Reference proteome</keyword>
<protein>
    <submittedName>
        <fullName evidence="2">Helix-turn-helix domain-containing protein</fullName>
    </submittedName>
</protein>
<sequence length="121" mass="13855">MLIAHKITLDPNNMQATYLARAAGTARFAYNWALSEWQRQYAAHQADPSQPRPSQLSSRRQLKAIKRTRFSWMIEVTKNAPQMAARRFTPGSSWATPSRIFLLTARVIPRFARKARTIALV</sequence>
<comment type="caution">
    <text evidence="2">The sequence shown here is derived from an EMBL/GenBank/DDBJ whole genome shotgun (WGS) entry which is preliminary data.</text>
</comment>
<feature type="domain" description="Transposase putative helix-turn-helix" evidence="1">
    <location>
        <begin position="1"/>
        <end position="45"/>
    </location>
</feature>
<dbReference type="Proteomes" id="UP001596086">
    <property type="component" value="Unassembled WGS sequence"/>
</dbReference>
<evidence type="ECO:0000313" key="2">
    <source>
        <dbReference type="EMBL" id="MFC5551915.1"/>
    </source>
</evidence>
<proteinExistence type="predicted"/>
<gene>
    <name evidence="2" type="ORF">ACFPO9_25645</name>
</gene>
<name>A0ABW0S6W9_9BURK</name>
<dbReference type="RefSeq" id="WP_379776785.1">
    <property type="nucleotide sequence ID" value="NZ_JBHSMZ010000026.1"/>
</dbReference>
<dbReference type="Pfam" id="PF12323">
    <property type="entry name" value="HTH_OrfB_IS605"/>
    <property type="match status" value="1"/>
</dbReference>
<dbReference type="EMBL" id="JBHSMZ010000026">
    <property type="protein sequence ID" value="MFC5551915.1"/>
    <property type="molecule type" value="Genomic_DNA"/>
</dbReference>
<evidence type="ECO:0000313" key="3">
    <source>
        <dbReference type="Proteomes" id="UP001596086"/>
    </source>
</evidence>
<organism evidence="2 3">
    <name type="scientific">Massilia aerilata</name>
    <dbReference type="NCBI Taxonomy" id="453817"/>
    <lineage>
        <taxon>Bacteria</taxon>
        <taxon>Pseudomonadati</taxon>
        <taxon>Pseudomonadota</taxon>
        <taxon>Betaproteobacteria</taxon>
        <taxon>Burkholderiales</taxon>
        <taxon>Oxalobacteraceae</taxon>
        <taxon>Telluria group</taxon>
        <taxon>Massilia</taxon>
    </lineage>
</organism>
<dbReference type="InterPro" id="IPR021027">
    <property type="entry name" value="Transposase_put_HTH"/>
</dbReference>
<reference evidence="3" key="1">
    <citation type="journal article" date="2019" name="Int. J. Syst. Evol. Microbiol.">
        <title>The Global Catalogue of Microorganisms (GCM) 10K type strain sequencing project: providing services to taxonomists for standard genome sequencing and annotation.</title>
        <authorList>
            <consortium name="The Broad Institute Genomics Platform"/>
            <consortium name="The Broad Institute Genome Sequencing Center for Infectious Disease"/>
            <person name="Wu L."/>
            <person name="Ma J."/>
        </authorList>
    </citation>
    <scope>NUCLEOTIDE SEQUENCE [LARGE SCALE GENOMIC DNA]</scope>
    <source>
        <strain evidence="3">CGMCC 4.5798</strain>
    </source>
</reference>
<evidence type="ECO:0000259" key="1">
    <source>
        <dbReference type="Pfam" id="PF12323"/>
    </source>
</evidence>
<accession>A0ABW0S6W9</accession>